<feature type="compositionally biased region" description="Low complexity" evidence="1">
    <location>
        <begin position="50"/>
        <end position="61"/>
    </location>
</feature>
<feature type="transmembrane region" description="Helical" evidence="2">
    <location>
        <begin position="370"/>
        <end position="392"/>
    </location>
</feature>
<sequence>MSSSRPPTVHTISQTPTMTSETTNLHTLETNGDGSSPQPHERKQFNEKTNGSNGDNGNAASLTKPQDGGAGKPKLEKFKYSFFSPEMAMFRGIALKILMGTLVITIVVMWLTLPFYWGSLWKSNKYTDKLTVRIIDRDGGEIGQTVTQALLSEKNLRYFITSPSEFPDVALVEHDIVQEGAWASIVINPGASNALAQARSAGDSTYNSSSAIDVFYAQARQETAVNSYLLPYMQQALSAILGQYNARSAAQYLQANAGNATAINALASAPSTISNSVWFTLNNLRPYNQPVAQAITLVGLIYMLIFSFIITMANNSVREIIAPYMTTKAYLTYRIVAPITLYLFIAFFFAMVNLPFKVHFGAYYTHAGGFFLWAFSLFLGMTSVGLATEFMITILGPRFVAFFLLPLIISNVSVVSLPHELQPWIYKYGVAMPFYNASRVVRTIIFNTRNEIAQNLGILLAWIVLSIITITTATWLIRRKAINQHNKEVGENEMDVQQP</sequence>
<dbReference type="Proteomes" id="UP001355207">
    <property type="component" value="Chromosome 2"/>
</dbReference>
<dbReference type="Pfam" id="PF12051">
    <property type="entry name" value="DUF3533"/>
    <property type="match status" value="1"/>
</dbReference>
<dbReference type="PANTHER" id="PTHR34814">
    <property type="entry name" value="NITROSOGUANIDINE RESISTANCE PROTEIN SNG1"/>
    <property type="match status" value="1"/>
</dbReference>
<evidence type="ECO:0000256" key="1">
    <source>
        <dbReference type="SAM" id="MobiDB-lite"/>
    </source>
</evidence>
<keyword evidence="2" id="KW-0472">Membrane</keyword>
<feature type="transmembrane region" description="Helical" evidence="2">
    <location>
        <begin position="399"/>
        <end position="417"/>
    </location>
</feature>
<proteinExistence type="predicted"/>
<name>A0AAX4JR03_9TREE</name>
<dbReference type="InterPro" id="IPR022703">
    <property type="entry name" value="DUF3533"/>
</dbReference>
<keyword evidence="5" id="KW-1185">Reference proteome</keyword>
<feature type="compositionally biased region" description="Polar residues" evidence="1">
    <location>
        <begin position="1"/>
        <end position="38"/>
    </location>
</feature>
<dbReference type="PANTHER" id="PTHR34814:SF1">
    <property type="entry name" value="NITROSOGUANIDINE RESISTANCE PROTEIN SNG1"/>
    <property type="match status" value="1"/>
</dbReference>
<dbReference type="EMBL" id="CP144099">
    <property type="protein sequence ID" value="WWC86960.1"/>
    <property type="molecule type" value="Genomic_DNA"/>
</dbReference>
<keyword evidence="2" id="KW-0812">Transmembrane</keyword>
<evidence type="ECO:0000259" key="3">
    <source>
        <dbReference type="Pfam" id="PF12051"/>
    </source>
</evidence>
<gene>
    <name evidence="4" type="ORF">L201_001841</name>
</gene>
<dbReference type="RefSeq" id="XP_066073723.1">
    <property type="nucleotide sequence ID" value="XM_066217626.1"/>
</dbReference>
<keyword evidence="2" id="KW-1133">Transmembrane helix</keyword>
<reference evidence="4 5" key="1">
    <citation type="submission" date="2024-01" db="EMBL/GenBank/DDBJ databases">
        <title>Comparative genomics of Cryptococcus and Kwoniella reveals pathogenesis evolution and contrasting modes of karyotype evolution via chromosome fusion or intercentromeric recombination.</title>
        <authorList>
            <person name="Coelho M.A."/>
            <person name="David-Palma M."/>
            <person name="Shea T."/>
            <person name="Bowers K."/>
            <person name="McGinley-Smith S."/>
            <person name="Mohammad A.W."/>
            <person name="Gnirke A."/>
            <person name="Yurkov A.M."/>
            <person name="Nowrousian M."/>
            <person name="Sun S."/>
            <person name="Cuomo C.A."/>
            <person name="Heitman J."/>
        </authorList>
    </citation>
    <scope>NUCLEOTIDE SEQUENCE [LARGE SCALE GENOMIC DNA]</scope>
    <source>
        <strain evidence="4 5">CBS 6074</strain>
    </source>
</reference>
<feature type="transmembrane region" description="Helical" evidence="2">
    <location>
        <begin position="331"/>
        <end position="350"/>
    </location>
</feature>
<dbReference type="AlphaFoldDB" id="A0AAX4JR03"/>
<evidence type="ECO:0000313" key="5">
    <source>
        <dbReference type="Proteomes" id="UP001355207"/>
    </source>
</evidence>
<feature type="transmembrane region" description="Helical" evidence="2">
    <location>
        <begin position="456"/>
        <end position="477"/>
    </location>
</feature>
<dbReference type="GeneID" id="91092513"/>
<feature type="domain" description="DUF3533" evidence="3">
    <location>
        <begin position="102"/>
        <end position="468"/>
    </location>
</feature>
<feature type="transmembrane region" description="Helical" evidence="2">
    <location>
        <begin position="97"/>
        <end position="117"/>
    </location>
</feature>
<protein>
    <recommendedName>
        <fullName evidence="3">DUF3533 domain-containing protein</fullName>
    </recommendedName>
</protein>
<evidence type="ECO:0000256" key="2">
    <source>
        <dbReference type="SAM" id="Phobius"/>
    </source>
</evidence>
<dbReference type="InterPro" id="IPR053001">
    <property type="entry name" value="MNNG_permease-like"/>
</dbReference>
<accession>A0AAX4JR03</accession>
<dbReference type="GO" id="GO:0016020">
    <property type="term" value="C:membrane"/>
    <property type="evidence" value="ECO:0007669"/>
    <property type="project" value="TreeGrafter"/>
</dbReference>
<organism evidence="4 5">
    <name type="scientific">Kwoniella dendrophila CBS 6074</name>
    <dbReference type="NCBI Taxonomy" id="1295534"/>
    <lineage>
        <taxon>Eukaryota</taxon>
        <taxon>Fungi</taxon>
        <taxon>Dikarya</taxon>
        <taxon>Basidiomycota</taxon>
        <taxon>Agaricomycotina</taxon>
        <taxon>Tremellomycetes</taxon>
        <taxon>Tremellales</taxon>
        <taxon>Cryptococcaceae</taxon>
        <taxon>Kwoniella</taxon>
    </lineage>
</organism>
<feature type="region of interest" description="Disordered" evidence="1">
    <location>
        <begin position="1"/>
        <end position="70"/>
    </location>
</feature>
<feature type="transmembrane region" description="Helical" evidence="2">
    <location>
        <begin position="291"/>
        <end position="310"/>
    </location>
</feature>
<evidence type="ECO:0000313" key="4">
    <source>
        <dbReference type="EMBL" id="WWC86960.1"/>
    </source>
</evidence>
<dbReference type="Gene3D" id="3.40.1710.10">
    <property type="entry name" value="abc type-2 transporter like domain"/>
    <property type="match status" value="1"/>
</dbReference>